<comment type="similarity">
    <text evidence="3 6">Belongs to the UTP11 family.</text>
</comment>
<keyword evidence="4 6" id="KW-0698">rRNA processing</keyword>
<evidence type="ECO:0000313" key="9">
    <source>
        <dbReference type="Proteomes" id="UP000024837"/>
    </source>
</evidence>
<dbReference type="Pfam" id="PF03998">
    <property type="entry name" value="Utp11"/>
    <property type="match status" value="1"/>
</dbReference>
<evidence type="ECO:0000256" key="1">
    <source>
        <dbReference type="ARBA" id="ARBA00004099"/>
    </source>
</evidence>
<feature type="region of interest" description="Disordered" evidence="7">
    <location>
        <begin position="1"/>
        <end position="25"/>
    </location>
</feature>
<dbReference type="EMBL" id="KI966449">
    <property type="protein sequence ID" value="EWC43859.1"/>
    <property type="molecule type" value="Genomic_DNA"/>
</dbReference>
<organism evidence="8 9">
    <name type="scientific">Drechslerella stenobrocha 248</name>
    <dbReference type="NCBI Taxonomy" id="1043628"/>
    <lineage>
        <taxon>Eukaryota</taxon>
        <taxon>Fungi</taxon>
        <taxon>Dikarya</taxon>
        <taxon>Ascomycota</taxon>
        <taxon>Pezizomycotina</taxon>
        <taxon>Orbiliomycetes</taxon>
        <taxon>Orbiliales</taxon>
        <taxon>Orbiliaceae</taxon>
        <taxon>Drechslerella</taxon>
    </lineage>
</organism>
<evidence type="ECO:0000313" key="8">
    <source>
        <dbReference type="EMBL" id="EWC43859.1"/>
    </source>
</evidence>
<evidence type="ECO:0000256" key="3">
    <source>
        <dbReference type="ARBA" id="ARBA00008105"/>
    </source>
</evidence>
<evidence type="ECO:0000256" key="4">
    <source>
        <dbReference type="ARBA" id="ARBA00022552"/>
    </source>
</evidence>
<feature type="region of interest" description="Disordered" evidence="7">
    <location>
        <begin position="239"/>
        <end position="265"/>
    </location>
</feature>
<dbReference type="Proteomes" id="UP000024837">
    <property type="component" value="Unassembled WGS sequence"/>
</dbReference>
<dbReference type="PANTHER" id="PTHR12838">
    <property type="entry name" value="U3 SMALL NUCLEOLAR RNA-ASSOCIATED PROTEIN 11"/>
    <property type="match status" value="1"/>
</dbReference>
<accession>W7HLC2</accession>
<sequence length="265" mass="29717">MSSLRNAVQRRPHRERAQPASRARLGILEKHRDYALRAKDYSSKKRHLRALRSKASARNPDEFYFAMTNARTTRGGALVADRPGNSPMSMTAVRGLKMQDKAYLKVMADMERRKRERLESELTFVDVDGTIAGASGVGIGKKKVFTEDGHAVAVKANTASASTATKGVVSKKSGGVWDDDDDEMDWEDDNGEGEAVEEKPSRQELKAAKARTAKYRELEARMKREAELLALERDLDAQREFMGKSGPRTGKTRDGKRWFNNARKK</sequence>
<name>W7HLC2_9PEZI</name>
<dbReference type="AlphaFoldDB" id="W7HLC2"/>
<feature type="compositionally biased region" description="Acidic residues" evidence="7">
    <location>
        <begin position="177"/>
        <end position="195"/>
    </location>
</feature>
<dbReference type="OrthoDB" id="29058at2759"/>
<proteinExistence type="inferred from homology"/>
<dbReference type="PANTHER" id="PTHR12838:SF0">
    <property type="entry name" value="U3 SMALL NUCLEOLAR RNA-ASSOCIATED PROTEIN 11-RELATED"/>
    <property type="match status" value="1"/>
</dbReference>
<keyword evidence="9" id="KW-1185">Reference proteome</keyword>
<comment type="subcellular location">
    <subcellularLocation>
        <location evidence="2 6">Nucleus</location>
        <location evidence="2 6">Nucleolus</location>
    </subcellularLocation>
</comment>
<keyword evidence="5 6" id="KW-0539">Nucleus</keyword>
<reference evidence="8 9" key="1">
    <citation type="submission" date="2013-05" db="EMBL/GenBank/DDBJ databases">
        <title>Drechslerella stenobrocha genome reveals carnivorous origination and mechanical trapping mechanism of predatory fungi.</title>
        <authorList>
            <person name="Liu X."/>
            <person name="Zhang W."/>
            <person name="Liu K."/>
        </authorList>
    </citation>
    <scope>NUCLEOTIDE SEQUENCE [LARGE SCALE GENOMIC DNA]</scope>
    <source>
        <strain evidence="8 9">248</strain>
    </source>
</reference>
<dbReference type="GO" id="GO:0006364">
    <property type="term" value="P:rRNA processing"/>
    <property type="evidence" value="ECO:0007669"/>
    <property type="project" value="UniProtKB-UniRule"/>
</dbReference>
<feature type="region of interest" description="Disordered" evidence="7">
    <location>
        <begin position="170"/>
        <end position="208"/>
    </location>
</feature>
<evidence type="ECO:0000256" key="5">
    <source>
        <dbReference type="ARBA" id="ARBA00023242"/>
    </source>
</evidence>
<dbReference type="HOGENOM" id="CLU_061887_0_2_1"/>
<dbReference type="InterPro" id="IPR007144">
    <property type="entry name" value="SSU_processome_Utp11"/>
</dbReference>
<comment type="subunit">
    <text evidence="6">Component of the ribosomal small subunit (SSU) processome.</text>
</comment>
<dbReference type="GO" id="GO:0032040">
    <property type="term" value="C:small-subunit processome"/>
    <property type="evidence" value="ECO:0007669"/>
    <property type="project" value="UniProtKB-UniRule"/>
</dbReference>
<evidence type="ECO:0000256" key="6">
    <source>
        <dbReference type="PIRNR" id="PIRNR015952"/>
    </source>
</evidence>
<evidence type="ECO:0000256" key="7">
    <source>
        <dbReference type="SAM" id="MobiDB-lite"/>
    </source>
</evidence>
<comment type="function">
    <text evidence="1 6">Involved in nucleolar processing of pre-18S ribosomal RNA.</text>
</comment>
<evidence type="ECO:0000256" key="2">
    <source>
        <dbReference type="ARBA" id="ARBA00004604"/>
    </source>
</evidence>
<gene>
    <name evidence="8" type="ORF">DRE_07236</name>
</gene>
<dbReference type="PIRSF" id="PIRSF015952">
    <property type="entry name" value="U3snoRNP11"/>
    <property type="match status" value="1"/>
</dbReference>
<feature type="compositionally biased region" description="Basic and acidic residues" evidence="7">
    <location>
        <begin position="196"/>
        <end position="207"/>
    </location>
</feature>
<protein>
    <recommendedName>
        <fullName evidence="6">U3 small nucleolar RNA-associated protein 11</fullName>
        <shortName evidence="6">U3 snoRNA-associated protein 11</shortName>
    </recommendedName>
</protein>